<protein>
    <submittedName>
        <fullName evidence="1">Uncharacterized protein</fullName>
    </submittedName>
</protein>
<proteinExistence type="predicted"/>
<organism evidence="1">
    <name type="scientific">Rhipicephalus appendiculatus</name>
    <name type="common">Brown ear tick</name>
    <dbReference type="NCBI Taxonomy" id="34631"/>
    <lineage>
        <taxon>Eukaryota</taxon>
        <taxon>Metazoa</taxon>
        <taxon>Ecdysozoa</taxon>
        <taxon>Arthropoda</taxon>
        <taxon>Chelicerata</taxon>
        <taxon>Arachnida</taxon>
        <taxon>Acari</taxon>
        <taxon>Parasitiformes</taxon>
        <taxon>Ixodida</taxon>
        <taxon>Ixodoidea</taxon>
        <taxon>Ixodidae</taxon>
        <taxon>Rhipicephalinae</taxon>
        <taxon>Rhipicephalus</taxon>
        <taxon>Rhipicephalus</taxon>
    </lineage>
</organism>
<accession>A0A131Z7G8</accession>
<name>A0A131Z7G8_RHIAP</name>
<sequence length="125" mass="14290">RALLRTNIIDAREGYEEHSEWCQHRNVMMGFAFSTAIAFVVFTSNLCTIEDGAPLFALALPFPEPNPAPGLSPRWPRQFPSLGRLFPRRPRQDGLQRLARPLPKEQIEGIVRGLYDLPRHRSRGK</sequence>
<reference evidence="1" key="1">
    <citation type="journal article" date="2016" name="Ticks Tick Borne Dis.">
        <title>De novo assembly and annotation of the salivary gland transcriptome of Rhipicephalus appendiculatus male and female ticks during blood feeding.</title>
        <authorList>
            <person name="de Castro M.H."/>
            <person name="de Klerk D."/>
            <person name="Pienaar R."/>
            <person name="Latif A.A."/>
            <person name="Rees D.J."/>
            <person name="Mans B.J."/>
        </authorList>
    </citation>
    <scope>NUCLEOTIDE SEQUENCE</scope>
    <source>
        <tissue evidence="1">Salivary glands</tissue>
    </source>
</reference>
<dbReference type="EMBL" id="GEDV01001293">
    <property type="protein sequence ID" value="JAP87264.1"/>
    <property type="molecule type" value="Transcribed_RNA"/>
</dbReference>
<feature type="non-terminal residue" evidence="1">
    <location>
        <position position="1"/>
    </location>
</feature>
<dbReference type="AlphaFoldDB" id="A0A131Z7G8"/>
<evidence type="ECO:0000313" key="1">
    <source>
        <dbReference type="EMBL" id="JAP87264.1"/>
    </source>
</evidence>